<sequence length="655" mass="72605">MAPAAHDDDTLNRDLRRGPSWILACNRRLRHLNGITIRNLATGDPHSSRRPGVYDDEALPQSLNSPAKLLAQREQRQLEHSRSSSDLASLQAISESTKRVTEDTNKENKVKIKTPVRPGSKRPRRRSTLDWATASSASRQRRLEDVTILRMMDIFFSIHVDGQEDPVYVSETASQTMNPIFQFFTLADAPPDISRQHNITLKVWVRPEGKQAFEFLLQIQADFRYMRFVGKDLESFRHPLPLNCVMFHMTDGIYTIPSENVIAPPQALNDSRHMSSTRVLPTSSYDTLMRLSTLDVCIQDALATRERLEAEINDVLKEHYSDIQDTQALPAAEDCIHSVLHAVDLERRRLANVTKHRNSLKATISTREAFMSDSRARQAQELTDMESQQAHISAMAEALKQTAHDSQTQRARIISELSSIYPIVRATNAPVTAFTIRGLPLPNSIFDDAAAPTTAAALGHVAHLLHLLAFYLSIPLPYPLTPRGSASVVTDVLSASTGQAVYPLYARGVPRFRFEYGVFLLNKDIELASNRLGIRVGDVRQTLPNLLFLLHVAGAKAGDESKAKMGGLRAFLRDSRRGSLVDSLDGVGGHMSPPQAPMRGGGIAEDVERTSDGERPAAGISRGDQDALQLPVRTKENGHAKSHVALMATKLRSVS</sequence>
<feature type="compositionally biased region" description="Basic and acidic residues" evidence="4">
    <location>
        <begin position="72"/>
        <end position="83"/>
    </location>
</feature>
<dbReference type="GO" id="GO:0035493">
    <property type="term" value="P:SNARE complex assembly"/>
    <property type="evidence" value="ECO:0007669"/>
    <property type="project" value="TreeGrafter"/>
</dbReference>
<comment type="similarity">
    <text evidence="1">Belongs to the ATG14 family.</text>
</comment>
<feature type="compositionally biased region" description="Polar residues" evidence="4">
    <location>
        <begin position="84"/>
        <end position="95"/>
    </location>
</feature>
<keyword evidence="3" id="KW-0175">Coiled coil</keyword>
<dbReference type="EMBL" id="MU004234">
    <property type="protein sequence ID" value="KAF2669998.1"/>
    <property type="molecule type" value="Genomic_DNA"/>
</dbReference>
<dbReference type="GO" id="GO:0000323">
    <property type="term" value="C:lytic vacuole"/>
    <property type="evidence" value="ECO:0007669"/>
    <property type="project" value="TreeGrafter"/>
</dbReference>
<gene>
    <name evidence="5" type="ORF">BT63DRAFT_227546</name>
</gene>
<evidence type="ECO:0000256" key="2">
    <source>
        <dbReference type="ARBA" id="ARBA00013807"/>
    </source>
</evidence>
<evidence type="ECO:0000256" key="1">
    <source>
        <dbReference type="ARBA" id="ARBA00009574"/>
    </source>
</evidence>
<evidence type="ECO:0000256" key="4">
    <source>
        <dbReference type="SAM" id="MobiDB-lite"/>
    </source>
</evidence>
<dbReference type="InterPro" id="IPR018791">
    <property type="entry name" value="UV_resistance/autophagy_Atg14"/>
</dbReference>
<dbReference type="PANTHER" id="PTHR15157">
    <property type="entry name" value="UV RADIATION RESISTANCE-ASSOCIATED GENE PROTEIN"/>
    <property type="match status" value="1"/>
</dbReference>
<organism evidence="5 6">
    <name type="scientific">Microthyrium microscopicum</name>
    <dbReference type="NCBI Taxonomy" id="703497"/>
    <lineage>
        <taxon>Eukaryota</taxon>
        <taxon>Fungi</taxon>
        <taxon>Dikarya</taxon>
        <taxon>Ascomycota</taxon>
        <taxon>Pezizomycotina</taxon>
        <taxon>Dothideomycetes</taxon>
        <taxon>Dothideomycetes incertae sedis</taxon>
        <taxon>Microthyriales</taxon>
        <taxon>Microthyriaceae</taxon>
        <taxon>Microthyrium</taxon>
    </lineage>
</organism>
<reference evidence="5" key="1">
    <citation type="journal article" date="2020" name="Stud. Mycol.">
        <title>101 Dothideomycetes genomes: a test case for predicting lifestyles and emergence of pathogens.</title>
        <authorList>
            <person name="Haridas S."/>
            <person name="Albert R."/>
            <person name="Binder M."/>
            <person name="Bloem J."/>
            <person name="Labutti K."/>
            <person name="Salamov A."/>
            <person name="Andreopoulos B."/>
            <person name="Baker S."/>
            <person name="Barry K."/>
            <person name="Bills G."/>
            <person name="Bluhm B."/>
            <person name="Cannon C."/>
            <person name="Castanera R."/>
            <person name="Culley D."/>
            <person name="Daum C."/>
            <person name="Ezra D."/>
            <person name="Gonzalez J."/>
            <person name="Henrissat B."/>
            <person name="Kuo A."/>
            <person name="Liang C."/>
            <person name="Lipzen A."/>
            <person name="Lutzoni F."/>
            <person name="Magnuson J."/>
            <person name="Mondo S."/>
            <person name="Nolan M."/>
            <person name="Ohm R."/>
            <person name="Pangilinan J."/>
            <person name="Park H.-J."/>
            <person name="Ramirez L."/>
            <person name="Alfaro M."/>
            <person name="Sun H."/>
            <person name="Tritt A."/>
            <person name="Yoshinaga Y."/>
            <person name="Zwiers L.-H."/>
            <person name="Turgeon B."/>
            <person name="Goodwin S."/>
            <person name="Spatafora J."/>
            <person name="Crous P."/>
            <person name="Grigoriev I."/>
        </authorList>
    </citation>
    <scope>NUCLEOTIDE SEQUENCE</scope>
    <source>
        <strain evidence="5">CBS 115976</strain>
    </source>
</reference>
<feature type="region of interest" description="Disordered" evidence="4">
    <location>
        <begin position="39"/>
        <end position="60"/>
    </location>
</feature>
<evidence type="ECO:0000256" key="3">
    <source>
        <dbReference type="ARBA" id="ARBA00023054"/>
    </source>
</evidence>
<feature type="compositionally biased region" description="Basic residues" evidence="4">
    <location>
        <begin position="111"/>
        <end position="126"/>
    </location>
</feature>
<dbReference type="GO" id="GO:0005768">
    <property type="term" value="C:endosome"/>
    <property type="evidence" value="ECO:0007669"/>
    <property type="project" value="TreeGrafter"/>
</dbReference>
<evidence type="ECO:0000313" key="5">
    <source>
        <dbReference type="EMBL" id="KAF2669998.1"/>
    </source>
</evidence>
<dbReference type="OrthoDB" id="72772at2759"/>
<accession>A0A6A6UFY0</accession>
<dbReference type="AlphaFoldDB" id="A0A6A6UFY0"/>
<feature type="region of interest" description="Disordered" evidence="4">
    <location>
        <begin position="583"/>
        <end position="630"/>
    </location>
</feature>
<dbReference type="Pfam" id="PF10186">
    <property type="entry name" value="ATG14"/>
    <property type="match status" value="1"/>
</dbReference>
<keyword evidence="6" id="KW-1185">Reference proteome</keyword>
<dbReference type="GO" id="GO:0032991">
    <property type="term" value="C:protein-containing complex"/>
    <property type="evidence" value="ECO:0007669"/>
    <property type="project" value="UniProtKB-ARBA"/>
</dbReference>
<feature type="compositionally biased region" description="Basic and acidic residues" evidence="4">
    <location>
        <begin position="96"/>
        <end position="110"/>
    </location>
</feature>
<feature type="compositionally biased region" description="Basic and acidic residues" evidence="4">
    <location>
        <begin position="606"/>
        <end position="615"/>
    </location>
</feature>
<name>A0A6A6UFY0_9PEZI</name>
<dbReference type="GO" id="GO:0000149">
    <property type="term" value="F:SNARE binding"/>
    <property type="evidence" value="ECO:0007669"/>
    <property type="project" value="TreeGrafter"/>
</dbReference>
<evidence type="ECO:0000313" key="6">
    <source>
        <dbReference type="Proteomes" id="UP000799302"/>
    </source>
</evidence>
<dbReference type="Proteomes" id="UP000799302">
    <property type="component" value="Unassembled WGS sequence"/>
</dbReference>
<dbReference type="PANTHER" id="PTHR15157:SF5">
    <property type="entry name" value="UV RADIATION RESISTANCE-ASSOCIATED GENE PROTEIN"/>
    <property type="match status" value="1"/>
</dbReference>
<proteinExistence type="inferred from homology"/>
<feature type="region of interest" description="Disordered" evidence="4">
    <location>
        <begin position="72"/>
        <end position="134"/>
    </location>
</feature>
<protein>
    <recommendedName>
        <fullName evidence="2">Autophagy-related protein 14</fullName>
    </recommendedName>
</protein>